<evidence type="ECO:0000256" key="1">
    <source>
        <dbReference type="SAM" id="MobiDB-lite"/>
    </source>
</evidence>
<dbReference type="Proteomes" id="UP000432015">
    <property type="component" value="Unassembled WGS sequence"/>
</dbReference>
<protein>
    <recommendedName>
        <fullName evidence="4">Guanylate cyclase domain-containing protein</fullName>
    </recommendedName>
</protein>
<evidence type="ECO:0000313" key="2">
    <source>
        <dbReference type="EMBL" id="MUN37982.1"/>
    </source>
</evidence>
<evidence type="ECO:0000313" key="3">
    <source>
        <dbReference type="Proteomes" id="UP000432015"/>
    </source>
</evidence>
<sequence length="243" mass="26304">MDERNGMIAGEPRPDEGRLGYHFLAAVDIEGFSRLHTLEQVRTQRALSVALDAAAHAAGLDRHRWTIQVTGDGELAVLPPGIDGPRLVADYPHELADALAAVNRTRHPASPPSAPRLRVRLALHHGPVADGHLGPAGSGPIVISRLLDLDPLRAELSRQEDEDLALIVSPALYDDVVRSRFRGLDPEGFYPVEQMVKGVRHLGYIRGGREPSAPAARPRAGPPRTPVPLFSLGRRGRTIPAPQ</sequence>
<dbReference type="EMBL" id="WOFH01000005">
    <property type="protein sequence ID" value="MUN37982.1"/>
    <property type="molecule type" value="Genomic_DNA"/>
</dbReference>
<gene>
    <name evidence="2" type="ORF">GNZ18_15395</name>
</gene>
<feature type="region of interest" description="Disordered" evidence="1">
    <location>
        <begin position="208"/>
        <end position="243"/>
    </location>
</feature>
<dbReference type="SUPFAM" id="SSF55073">
    <property type="entry name" value="Nucleotide cyclase"/>
    <property type="match status" value="1"/>
</dbReference>
<dbReference type="InterPro" id="IPR029787">
    <property type="entry name" value="Nucleotide_cyclase"/>
</dbReference>
<dbReference type="Gene3D" id="3.30.70.1230">
    <property type="entry name" value="Nucleotide cyclase"/>
    <property type="match status" value="1"/>
</dbReference>
<accession>A0A7K1L0L8</accession>
<feature type="compositionally biased region" description="Low complexity" evidence="1">
    <location>
        <begin position="210"/>
        <end position="219"/>
    </location>
</feature>
<dbReference type="RefSeq" id="WP_156217165.1">
    <property type="nucleotide sequence ID" value="NZ_JAICDF010000001.1"/>
</dbReference>
<comment type="caution">
    <text evidence="2">The sequence shown here is derived from an EMBL/GenBank/DDBJ whole genome shotgun (WGS) entry which is preliminary data.</text>
</comment>
<dbReference type="AlphaFoldDB" id="A0A7K1L0L8"/>
<organism evidence="2 3">
    <name type="scientific">Actinomadura litoris</name>
    <dbReference type="NCBI Taxonomy" id="2678616"/>
    <lineage>
        <taxon>Bacteria</taxon>
        <taxon>Bacillati</taxon>
        <taxon>Actinomycetota</taxon>
        <taxon>Actinomycetes</taxon>
        <taxon>Streptosporangiales</taxon>
        <taxon>Thermomonosporaceae</taxon>
        <taxon>Actinomadura</taxon>
    </lineage>
</organism>
<name>A0A7K1L0L8_9ACTN</name>
<proteinExistence type="predicted"/>
<evidence type="ECO:0008006" key="4">
    <source>
        <dbReference type="Google" id="ProtNLM"/>
    </source>
</evidence>
<reference evidence="2 3" key="1">
    <citation type="submission" date="2019-11" db="EMBL/GenBank/DDBJ databases">
        <authorList>
            <person name="Cao P."/>
        </authorList>
    </citation>
    <scope>NUCLEOTIDE SEQUENCE [LARGE SCALE GENOMIC DNA]</scope>
    <source>
        <strain evidence="2 3">NEAU-AAG5</strain>
    </source>
</reference>
<keyword evidence="3" id="KW-1185">Reference proteome</keyword>